<sequence length="64" mass="7398">MSRVDAYDWNFVWKVWDALRDTAYHGTNTEFALGDTPEHRSMGVWSDGTPIKPLKVQHEAPIRP</sequence>
<dbReference type="RefSeq" id="WP_125241205.1">
    <property type="nucleotide sequence ID" value="NZ_RSED01000001.1"/>
</dbReference>
<organism evidence="2 3">
    <name type="scientific">Aquabacterium soli</name>
    <dbReference type="NCBI Taxonomy" id="2493092"/>
    <lineage>
        <taxon>Bacteria</taxon>
        <taxon>Pseudomonadati</taxon>
        <taxon>Pseudomonadota</taxon>
        <taxon>Betaproteobacteria</taxon>
        <taxon>Burkholderiales</taxon>
        <taxon>Aquabacterium</taxon>
    </lineage>
</organism>
<keyword evidence="3" id="KW-1185">Reference proteome</keyword>
<dbReference type="AlphaFoldDB" id="A0A3R8SAH7"/>
<dbReference type="OrthoDB" id="107212at2"/>
<proteinExistence type="predicted"/>
<protein>
    <submittedName>
        <fullName evidence="2">Uncharacterized protein</fullName>
    </submittedName>
</protein>
<dbReference type="EMBL" id="RSED01000001">
    <property type="protein sequence ID" value="RRS06062.1"/>
    <property type="molecule type" value="Genomic_DNA"/>
</dbReference>
<dbReference type="Proteomes" id="UP000269265">
    <property type="component" value="Unassembled WGS sequence"/>
</dbReference>
<reference evidence="2 3" key="1">
    <citation type="submission" date="2018-12" db="EMBL/GenBank/DDBJ databases">
        <title>The whole draft genome of Aquabacterium sp. SJQ9.</title>
        <authorList>
            <person name="Sun L."/>
            <person name="Gao X."/>
            <person name="Chen W."/>
            <person name="Huang K."/>
        </authorList>
    </citation>
    <scope>NUCLEOTIDE SEQUENCE [LARGE SCALE GENOMIC DNA]</scope>
    <source>
        <strain evidence="2 3">SJQ9</strain>
    </source>
</reference>
<accession>A0A3R8SAH7</accession>
<feature type="region of interest" description="Disordered" evidence="1">
    <location>
        <begin position="31"/>
        <end position="51"/>
    </location>
</feature>
<gene>
    <name evidence="2" type="ORF">EIP75_00170</name>
</gene>
<evidence type="ECO:0000313" key="3">
    <source>
        <dbReference type="Proteomes" id="UP000269265"/>
    </source>
</evidence>
<comment type="caution">
    <text evidence="2">The sequence shown here is derived from an EMBL/GenBank/DDBJ whole genome shotgun (WGS) entry which is preliminary data.</text>
</comment>
<evidence type="ECO:0000256" key="1">
    <source>
        <dbReference type="SAM" id="MobiDB-lite"/>
    </source>
</evidence>
<evidence type="ECO:0000313" key="2">
    <source>
        <dbReference type="EMBL" id="RRS06062.1"/>
    </source>
</evidence>
<name>A0A3R8SAH7_9BURK</name>